<evidence type="ECO:0000313" key="2">
    <source>
        <dbReference type="Proteomes" id="UP000239560"/>
    </source>
</evidence>
<organism evidence="1 2">
    <name type="scientific">Rhodotorula toruloides</name>
    <name type="common">Yeast</name>
    <name type="synonym">Rhodosporidium toruloides</name>
    <dbReference type="NCBI Taxonomy" id="5286"/>
    <lineage>
        <taxon>Eukaryota</taxon>
        <taxon>Fungi</taxon>
        <taxon>Dikarya</taxon>
        <taxon>Basidiomycota</taxon>
        <taxon>Pucciniomycotina</taxon>
        <taxon>Microbotryomycetes</taxon>
        <taxon>Sporidiobolales</taxon>
        <taxon>Sporidiobolaceae</taxon>
        <taxon>Rhodotorula</taxon>
    </lineage>
</organism>
<reference evidence="1 2" key="1">
    <citation type="journal article" date="2018" name="Elife">
        <title>Functional genomics of lipid metabolism in the oleaginous yeast Rhodosporidium toruloides.</title>
        <authorList>
            <person name="Coradetti S.T."/>
            <person name="Pinel D."/>
            <person name="Geiselman G."/>
            <person name="Ito M."/>
            <person name="Mondo S."/>
            <person name="Reilly M.C."/>
            <person name="Cheng Y.F."/>
            <person name="Bauer S."/>
            <person name="Grigoriev I."/>
            <person name="Gladden J.M."/>
            <person name="Simmons B.A."/>
            <person name="Brem R."/>
            <person name="Arkin A.P."/>
            <person name="Skerker J.M."/>
        </authorList>
    </citation>
    <scope>NUCLEOTIDE SEQUENCE [LARGE SCALE GENOMIC DNA]</scope>
    <source>
        <strain evidence="1 2">NBRC 0880</strain>
    </source>
</reference>
<dbReference type="AlphaFoldDB" id="A0A2S9ZZJ6"/>
<sequence>MARSRLTILSGLTRPFVSRDTMLTQNRSLQPADETRNDRFVVAPASPASRPLSSPLFRLRTLRHSLRLYSHTTRIRKRLPALFRQTDNVGGMSACSRCARRGLALLRGGCSGIGRSGRTGWVALWRVRAVAKRCVVSDDSCQYGESRRTW</sequence>
<accession>A0A2S9ZZJ6</accession>
<dbReference type="EMBL" id="LCTV02000013">
    <property type="protein sequence ID" value="PRQ71186.1"/>
    <property type="molecule type" value="Genomic_DNA"/>
</dbReference>
<protein>
    <submittedName>
        <fullName evidence="1">Uncharacterized protein</fullName>
    </submittedName>
</protein>
<name>A0A2S9ZZJ6_RHOTO</name>
<evidence type="ECO:0000313" key="1">
    <source>
        <dbReference type="EMBL" id="PRQ71186.1"/>
    </source>
</evidence>
<comment type="caution">
    <text evidence="1">The sequence shown here is derived from an EMBL/GenBank/DDBJ whole genome shotgun (WGS) entry which is preliminary data.</text>
</comment>
<gene>
    <name evidence="1" type="ORF">AAT19DRAFT_10726</name>
</gene>
<proteinExistence type="predicted"/>
<dbReference type="Proteomes" id="UP000239560">
    <property type="component" value="Unassembled WGS sequence"/>
</dbReference>